<evidence type="ECO:0000256" key="1">
    <source>
        <dbReference type="SAM" id="MobiDB-lite"/>
    </source>
</evidence>
<dbReference type="AlphaFoldDB" id="A0A0U1DTU5"/>
<accession>A0A0U1DTU5</accession>
<keyword evidence="2" id="KW-0732">Signal</keyword>
<dbReference type="EMBL" id="CTEC01000002">
    <property type="protein sequence ID" value="CQD21711.1"/>
    <property type="molecule type" value="Genomic_DNA"/>
</dbReference>
<evidence type="ECO:0000313" key="3">
    <source>
        <dbReference type="EMBL" id="CQD21711.1"/>
    </source>
</evidence>
<evidence type="ECO:0000313" key="4">
    <source>
        <dbReference type="Proteomes" id="UP000199601"/>
    </source>
</evidence>
<dbReference type="GO" id="GO:0004252">
    <property type="term" value="F:serine-type endopeptidase activity"/>
    <property type="evidence" value="ECO:0007669"/>
    <property type="project" value="InterPro"/>
</dbReference>
<dbReference type="GO" id="GO:0006508">
    <property type="term" value="P:proteolysis"/>
    <property type="evidence" value="ECO:0007669"/>
    <property type="project" value="InterPro"/>
</dbReference>
<dbReference type="InterPro" id="IPR018114">
    <property type="entry name" value="TRYPSIN_HIS"/>
</dbReference>
<dbReference type="RefSeq" id="WP_090423074.1">
    <property type="nucleotide sequence ID" value="NZ_CTEC01000002.1"/>
</dbReference>
<reference evidence="4" key="1">
    <citation type="submission" date="2015-03" db="EMBL/GenBank/DDBJ databases">
        <authorList>
            <person name="Urmite Genomes"/>
        </authorList>
    </citation>
    <scope>NUCLEOTIDE SEQUENCE [LARGE SCALE GENOMIC DNA]</scope>
    <source>
        <strain evidence="4">CSUR P1344</strain>
    </source>
</reference>
<dbReference type="PROSITE" id="PS51257">
    <property type="entry name" value="PROKAR_LIPOPROTEIN"/>
    <property type="match status" value="1"/>
</dbReference>
<gene>
    <name evidence="3" type="ORF">BN000_05335</name>
</gene>
<keyword evidence="4" id="KW-1185">Reference proteome</keyword>
<dbReference type="PROSITE" id="PS00134">
    <property type="entry name" value="TRYPSIN_HIS"/>
    <property type="match status" value="1"/>
</dbReference>
<protein>
    <submittedName>
        <fullName evidence="3">Trypsin</fullName>
    </submittedName>
</protein>
<dbReference type="InterPro" id="IPR043504">
    <property type="entry name" value="Peptidase_S1_PA_chymotrypsin"/>
</dbReference>
<dbReference type="Gene3D" id="2.40.10.10">
    <property type="entry name" value="Trypsin-like serine proteases"/>
    <property type="match status" value="2"/>
</dbReference>
<evidence type="ECO:0000256" key="2">
    <source>
        <dbReference type="SAM" id="SignalP"/>
    </source>
</evidence>
<sequence length="283" mass="28456" precursor="true">MMTAMRVPTVMLCLVVAVATSVTSCKRPPGDRASAPPPPPPRSGAPAQRLSQPEQKPEQKAVAGPVDPDKRVGAIFIDGSLLHVCTGSVVHSAGGNLMITAAHCLAGASKITFVPGFSGDAPPPPTDVWKADAVYLDPRWTASKDPNADYAIARMSNDAGSSVEARAGLALTLGTTPPPGSHITVMGYPAGVGGAPIGCQASTSLTEAGFPSFPCEGLVDGTSGAPWVNGTTLTGVIGGFERGGCAANVSYSAPFDAQTAQLLARADAGGPGDPIPGEPDDSC</sequence>
<feature type="chain" id="PRO_5039002263" evidence="2">
    <location>
        <begin position="20"/>
        <end position="283"/>
    </location>
</feature>
<name>A0A0U1DTU5_9MYCO</name>
<dbReference type="Proteomes" id="UP000199601">
    <property type="component" value="Unassembled WGS sequence"/>
</dbReference>
<proteinExistence type="predicted"/>
<dbReference type="InterPro" id="IPR009003">
    <property type="entry name" value="Peptidase_S1_PA"/>
</dbReference>
<feature type="region of interest" description="Disordered" evidence="1">
    <location>
        <begin position="24"/>
        <end position="66"/>
    </location>
</feature>
<dbReference type="SUPFAM" id="SSF50494">
    <property type="entry name" value="Trypsin-like serine proteases"/>
    <property type="match status" value="1"/>
</dbReference>
<feature type="signal peptide" evidence="2">
    <location>
        <begin position="1"/>
        <end position="19"/>
    </location>
</feature>
<organism evidence="3 4">
    <name type="scientific">Mycobacterium europaeum</name>
    <dbReference type="NCBI Taxonomy" id="761804"/>
    <lineage>
        <taxon>Bacteria</taxon>
        <taxon>Bacillati</taxon>
        <taxon>Actinomycetota</taxon>
        <taxon>Actinomycetes</taxon>
        <taxon>Mycobacteriales</taxon>
        <taxon>Mycobacteriaceae</taxon>
        <taxon>Mycobacterium</taxon>
        <taxon>Mycobacterium simiae complex</taxon>
    </lineage>
</organism>
<dbReference type="Pfam" id="PF13365">
    <property type="entry name" value="Trypsin_2"/>
    <property type="match status" value="1"/>
</dbReference>